<keyword evidence="2" id="KW-0378">Hydrolase</keyword>
<dbReference type="EMBL" id="FNJU01000012">
    <property type="protein sequence ID" value="SDP91196.1"/>
    <property type="molecule type" value="Genomic_DNA"/>
</dbReference>
<dbReference type="InterPro" id="IPR050547">
    <property type="entry name" value="DEAD_box_RNA_helicases"/>
</dbReference>
<dbReference type="CDD" id="cd00268">
    <property type="entry name" value="DEADc"/>
    <property type="match status" value="1"/>
</dbReference>
<dbReference type="GO" id="GO:0005840">
    <property type="term" value="C:ribosome"/>
    <property type="evidence" value="ECO:0007669"/>
    <property type="project" value="TreeGrafter"/>
</dbReference>
<accession>A0A1H0WLN0</accession>
<dbReference type="GO" id="GO:0033592">
    <property type="term" value="F:RNA strand annealing activity"/>
    <property type="evidence" value="ECO:0007669"/>
    <property type="project" value="TreeGrafter"/>
</dbReference>
<dbReference type="PANTHER" id="PTHR47963:SF7">
    <property type="entry name" value="ATP-DEPENDENT RNA HELICASE YFML-RELATED"/>
    <property type="match status" value="1"/>
</dbReference>
<dbReference type="Pfam" id="PF00271">
    <property type="entry name" value="Helicase_C"/>
    <property type="match status" value="1"/>
</dbReference>
<dbReference type="PROSITE" id="PS51194">
    <property type="entry name" value="HELICASE_CTER"/>
    <property type="match status" value="1"/>
</dbReference>
<gene>
    <name evidence="8" type="ORF">SAMN05216565_1122</name>
</gene>
<keyword evidence="9" id="KW-1185">Reference proteome</keyword>
<proteinExistence type="predicted"/>
<dbReference type="GO" id="GO:0005524">
    <property type="term" value="F:ATP binding"/>
    <property type="evidence" value="ECO:0007669"/>
    <property type="project" value="UniProtKB-KW"/>
</dbReference>
<evidence type="ECO:0000313" key="9">
    <source>
        <dbReference type="Proteomes" id="UP000199159"/>
    </source>
</evidence>
<evidence type="ECO:0000256" key="5">
    <source>
        <dbReference type="SAM" id="MobiDB-lite"/>
    </source>
</evidence>
<feature type="domain" description="Helicase ATP-binding" evidence="6">
    <location>
        <begin position="35"/>
        <end position="205"/>
    </location>
</feature>
<keyword evidence="4" id="KW-0067">ATP-binding</keyword>
<dbReference type="SMART" id="SM00490">
    <property type="entry name" value="HELICc"/>
    <property type="match status" value="1"/>
</dbReference>
<dbReference type="AlphaFoldDB" id="A0A1H0WLN0"/>
<evidence type="ECO:0000256" key="4">
    <source>
        <dbReference type="ARBA" id="ARBA00022840"/>
    </source>
</evidence>
<dbReference type="OrthoDB" id="9805696at2"/>
<evidence type="ECO:0000259" key="6">
    <source>
        <dbReference type="PROSITE" id="PS51192"/>
    </source>
</evidence>
<evidence type="ECO:0000313" key="8">
    <source>
        <dbReference type="EMBL" id="SDP91196.1"/>
    </source>
</evidence>
<dbReference type="InterPro" id="IPR011545">
    <property type="entry name" value="DEAD/DEAH_box_helicase_dom"/>
</dbReference>
<feature type="region of interest" description="Disordered" evidence="5">
    <location>
        <begin position="383"/>
        <end position="403"/>
    </location>
</feature>
<dbReference type="InterPro" id="IPR001650">
    <property type="entry name" value="Helicase_C-like"/>
</dbReference>
<reference evidence="9" key="1">
    <citation type="submission" date="2016-10" db="EMBL/GenBank/DDBJ databases">
        <authorList>
            <person name="Varghese N."/>
            <person name="Submissions S."/>
        </authorList>
    </citation>
    <scope>NUCLEOTIDE SEQUENCE [LARGE SCALE GENOMIC DNA]</scope>
    <source>
        <strain evidence="9">IBRC-M10078</strain>
    </source>
</reference>
<dbReference type="PROSITE" id="PS51192">
    <property type="entry name" value="HELICASE_ATP_BIND_1"/>
    <property type="match status" value="1"/>
</dbReference>
<dbReference type="CDD" id="cd18787">
    <property type="entry name" value="SF2_C_DEAD"/>
    <property type="match status" value="1"/>
</dbReference>
<feature type="domain" description="Helicase C-terminal" evidence="7">
    <location>
        <begin position="233"/>
        <end position="378"/>
    </location>
</feature>
<dbReference type="PANTHER" id="PTHR47963">
    <property type="entry name" value="DEAD-BOX ATP-DEPENDENT RNA HELICASE 47, MITOCHONDRIAL"/>
    <property type="match status" value="1"/>
</dbReference>
<feature type="compositionally biased region" description="Basic residues" evidence="5">
    <location>
        <begin position="388"/>
        <end position="403"/>
    </location>
</feature>
<sequence>MVTNWPILSNMKPFIQEAWAKAGFNEATLIQQKAVPYILEGQDVIAESPTGTGKTLAYLLPILDKIDPEKREIQAVILASSHELVMQLFQEFQKWSEGSEIYGASFIGGANVKRQLEKIKKKPQVVFGTPGRVLELIKQKKIKMHEVKTVVLDEGDQLLVPEHLQTMKDIIKSTLRDRQVILFSATLTEQAEEIVKGIVTENAKTIRIDRSEVTTGSQVDHIYFVADARDKIEVIAKLSRLESIRGLVFVRDIGSLNVLSEKLNFKGVHVEVLHGDVKKTDRQLALSNFRAGKSSLLLATDVAARGLDIQGITHVIHYDLPKDMTEYTHRSGRTGRLGSSSGTVISIISGREVKEFKQLTRKLNIDVEEKDFFKGKIVEKKEEVKRPVTNHKKPKVNSKNSRG</sequence>
<dbReference type="InterPro" id="IPR044742">
    <property type="entry name" value="DEAD/DEAH_RhlB"/>
</dbReference>
<evidence type="ECO:0000256" key="3">
    <source>
        <dbReference type="ARBA" id="ARBA00022806"/>
    </source>
</evidence>
<dbReference type="RefSeq" id="WP_090857884.1">
    <property type="nucleotide sequence ID" value="NZ_FNJU01000012.1"/>
</dbReference>
<evidence type="ECO:0000259" key="7">
    <source>
        <dbReference type="PROSITE" id="PS51194"/>
    </source>
</evidence>
<dbReference type="Proteomes" id="UP000199159">
    <property type="component" value="Unassembled WGS sequence"/>
</dbReference>
<name>A0A1H0WLN0_9BACI</name>
<dbReference type="SUPFAM" id="SSF52540">
    <property type="entry name" value="P-loop containing nucleoside triphosphate hydrolases"/>
    <property type="match status" value="1"/>
</dbReference>
<dbReference type="GO" id="GO:0016787">
    <property type="term" value="F:hydrolase activity"/>
    <property type="evidence" value="ECO:0007669"/>
    <property type="project" value="UniProtKB-KW"/>
</dbReference>
<evidence type="ECO:0000256" key="2">
    <source>
        <dbReference type="ARBA" id="ARBA00022801"/>
    </source>
</evidence>
<dbReference type="GO" id="GO:0009409">
    <property type="term" value="P:response to cold"/>
    <property type="evidence" value="ECO:0007669"/>
    <property type="project" value="TreeGrafter"/>
</dbReference>
<dbReference type="InterPro" id="IPR014001">
    <property type="entry name" value="Helicase_ATP-bd"/>
</dbReference>
<dbReference type="SMART" id="SM00487">
    <property type="entry name" value="DEXDc"/>
    <property type="match status" value="1"/>
</dbReference>
<organism evidence="8 9">
    <name type="scientific">Litchfieldia salsa</name>
    <dbReference type="NCBI Taxonomy" id="930152"/>
    <lineage>
        <taxon>Bacteria</taxon>
        <taxon>Bacillati</taxon>
        <taxon>Bacillota</taxon>
        <taxon>Bacilli</taxon>
        <taxon>Bacillales</taxon>
        <taxon>Bacillaceae</taxon>
        <taxon>Litchfieldia</taxon>
    </lineage>
</organism>
<dbReference type="Pfam" id="PF00270">
    <property type="entry name" value="DEAD"/>
    <property type="match status" value="1"/>
</dbReference>
<protein>
    <submittedName>
        <fullName evidence="8">Superfamily II DNA and RNA helicase</fullName>
    </submittedName>
</protein>
<dbReference type="InterPro" id="IPR027417">
    <property type="entry name" value="P-loop_NTPase"/>
</dbReference>
<dbReference type="Gene3D" id="3.40.50.300">
    <property type="entry name" value="P-loop containing nucleotide triphosphate hydrolases"/>
    <property type="match status" value="2"/>
</dbReference>
<keyword evidence="3 8" id="KW-0347">Helicase</keyword>
<evidence type="ECO:0000256" key="1">
    <source>
        <dbReference type="ARBA" id="ARBA00022741"/>
    </source>
</evidence>
<dbReference type="STRING" id="930152.SAMN05216565_1122"/>
<dbReference type="GO" id="GO:0003724">
    <property type="term" value="F:RNA helicase activity"/>
    <property type="evidence" value="ECO:0007669"/>
    <property type="project" value="TreeGrafter"/>
</dbReference>
<dbReference type="GO" id="GO:0005829">
    <property type="term" value="C:cytosol"/>
    <property type="evidence" value="ECO:0007669"/>
    <property type="project" value="TreeGrafter"/>
</dbReference>
<keyword evidence="1" id="KW-0547">Nucleotide-binding</keyword>